<feature type="domain" description="Cyclin-like" evidence="7">
    <location>
        <begin position="226"/>
        <end position="310"/>
    </location>
</feature>
<keyword evidence="9" id="KW-1185">Reference proteome</keyword>
<dbReference type="InterPro" id="IPR006671">
    <property type="entry name" value="Cyclin_N"/>
</dbReference>
<evidence type="ECO:0000256" key="3">
    <source>
        <dbReference type="ARBA" id="ARBA00023127"/>
    </source>
</evidence>
<evidence type="ECO:0000313" key="10">
    <source>
        <dbReference type="RefSeq" id="XP_032812466.1"/>
    </source>
</evidence>
<accession>A0AAJ7WW98</accession>
<dbReference type="Pfam" id="PF00134">
    <property type="entry name" value="Cyclin_N"/>
    <property type="match status" value="1"/>
</dbReference>
<dbReference type="SMART" id="SM00385">
    <property type="entry name" value="CYCLIN"/>
    <property type="match status" value="2"/>
</dbReference>
<dbReference type="SUPFAM" id="SSF47954">
    <property type="entry name" value="Cyclin-like"/>
    <property type="match status" value="2"/>
</dbReference>
<dbReference type="InterPro" id="IPR039361">
    <property type="entry name" value="Cyclin"/>
</dbReference>
<dbReference type="GO" id="GO:0051301">
    <property type="term" value="P:cell division"/>
    <property type="evidence" value="ECO:0007669"/>
    <property type="project" value="UniProtKB-KW"/>
</dbReference>
<dbReference type="Proteomes" id="UP001318040">
    <property type="component" value="Chromosome 18"/>
</dbReference>
<dbReference type="PANTHER" id="PTHR10177">
    <property type="entry name" value="CYCLINS"/>
    <property type="match status" value="1"/>
</dbReference>
<protein>
    <submittedName>
        <fullName evidence="10">Cyclin-A2-like isoform X1</fullName>
    </submittedName>
</protein>
<sequence>MATNIRRRVASVPAAPLPGNDRDENCSPKAAAVVSSHGAINGKVAAVATAGGGCTRRVLASIGNGVGASHRRGVASQDCALPKHSPSLAAAAAPFAIYEEAEVQAEVAAAPSASTNVSLEPRGHEATTDLEVVLEIALSLPASSNTSAASPMILDSPWATGGNCICRDMCGVEVNKETVHDPLVLSEYSVHIYIYMCKAESRYRPRANYMSRQQDMSHPMRAVLVDWLSEVVSQYGLQRETLHLAVGYSDRFLSRMSVTRDKLQLLGAAALYVAAKYEEIYPPDAHDFAYTTADTYSVRQVLRMEQLLLRILSFDLAAPTFTQFLRFYAQSLSTPAQVVSLAMYLGELTLLDGQRYLSIVPSILSAAALGLASLISGHEWPLALEELTGYSFEILQPCVSALHITHTGKQKMHSAFKTYQSPRNYSVALMEPVSDCPWLCSTLESS</sequence>
<feature type="region of interest" description="Disordered" evidence="6">
    <location>
        <begin position="1"/>
        <end position="24"/>
    </location>
</feature>
<evidence type="ECO:0000256" key="5">
    <source>
        <dbReference type="RuleBase" id="RU000383"/>
    </source>
</evidence>
<feature type="domain" description="Cyclin C-terminal" evidence="8">
    <location>
        <begin position="319"/>
        <end position="433"/>
    </location>
</feature>
<dbReference type="Gene3D" id="1.10.472.10">
    <property type="entry name" value="Cyclin-like"/>
    <property type="match status" value="2"/>
</dbReference>
<evidence type="ECO:0000313" key="9">
    <source>
        <dbReference type="Proteomes" id="UP001318040"/>
    </source>
</evidence>
<proteinExistence type="inferred from homology"/>
<name>A0AAJ7WW98_PETMA</name>
<evidence type="ECO:0000259" key="7">
    <source>
        <dbReference type="SMART" id="SM00385"/>
    </source>
</evidence>
<dbReference type="KEGG" id="pmrn:116943597"/>
<organism evidence="9 10">
    <name type="scientific">Petromyzon marinus</name>
    <name type="common">Sea lamprey</name>
    <dbReference type="NCBI Taxonomy" id="7757"/>
    <lineage>
        <taxon>Eukaryota</taxon>
        <taxon>Metazoa</taxon>
        <taxon>Chordata</taxon>
        <taxon>Craniata</taxon>
        <taxon>Vertebrata</taxon>
        <taxon>Cyclostomata</taxon>
        <taxon>Hyperoartia</taxon>
        <taxon>Petromyzontiformes</taxon>
        <taxon>Petromyzontidae</taxon>
        <taxon>Petromyzon</taxon>
    </lineage>
</organism>
<evidence type="ECO:0000256" key="6">
    <source>
        <dbReference type="SAM" id="MobiDB-lite"/>
    </source>
</evidence>
<dbReference type="AlphaFoldDB" id="A0AAJ7WW98"/>
<dbReference type="Pfam" id="PF02984">
    <property type="entry name" value="Cyclin_C"/>
    <property type="match status" value="1"/>
</dbReference>
<dbReference type="InterPro" id="IPR036915">
    <property type="entry name" value="Cyclin-like_sf"/>
</dbReference>
<evidence type="ECO:0000256" key="2">
    <source>
        <dbReference type="ARBA" id="ARBA00022618"/>
    </source>
</evidence>
<dbReference type="InterPro" id="IPR004367">
    <property type="entry name" value="Cyclin_C-dom"/>
</dbReference>
<dbReference type="RefSeq" id="XP_032812466.1">
    <property type="nucleotide sequence ID" value="XM_032956575.1"/>
</dbReference>
<evidence type="ECO:0000256" key="1">
    <source>
        <dbReference type="ARBA" id="ARBA00006955"/>
    </source>
</evidence>
<feature type="domain" description="Cyclin-like" evidence="7">
    <location>
        <begin position="323"/>
        <end position="404"/>
    </location>
</feature>
<dbReference type="FunFam" id="1.10.472.10:FF:000001">
    <property type="entry name" value="G2/mitotic-specific cyclin"/>
    <property type="match status" value="1"/>
</dbReference>
<reference evidence="10" key="1">
    <citation type="submission" date="2025-08" db="UniProtKB">
        <authorList>
            <consortium name="RefSeq"/>
        </authorList>
    </citation>
    <scope>IDENTIFICATION</scope>
    <source>
        <tissue evidence="10">Sperm</tissue>
    </source>
</reference>
<keyword evidence="2" id="KW-0132">Cell division</keyword>
<dbReference type="SMART" id="SM01332">
    <property type="entry name" value="Cyclin_C"/>
    <property type="match status" value="1"/>
</dbReference>
<keyword evidence="3 5" id="KW-0195">Cyclin</keyword>
<evidence type="ECO:0000256" key="4">
    <source>
        <dbReference type="ARBA" id="ARBA00023306"/>
    </source>
</evidence>
<comment type="similarity">
    <text evidence="1">Belongs to the cyclin family. Cyclin AB subfamily.</text>
</comment>
<evidence type="ECO:0000259" key="8">
    <source>
        <dbReference type="SMART" id="SM01332"/>
    </source>
</evidence>
<dbReference type="InterPro" id="IPR013763">
    <property type="entry name" value="Cyclin-like_dom"/>
</dbReference>
<gene>
    <name evidence="10" type="primary">LOC116943597</name>
</gene>
<keyword evidence="4" id="KW-0131">Cell cycle</keyword>